<keyword evidence="2" id="KW-1185">Reference proteome</keyword>
<dbReference type="AlphaFoldDB" id="A0A2V4UZ49"/>
<dbReference type="Proteomes" id="UP000247746">
    <property type="component" value="Unassembled WGS sequence"/>
</dbReference>
<gene>
    <name evidence="1" type="ORF">DFP82_11021</name>
</gene>
<accession>A0A2V4UZ49</accession>
<organism evidence="1 2">
    <name type="scientific">Psychrobacter fozii</name>
    <dbReference type="NCBI Taxonomy" id="198480"/>
    <lineage>
        <taxon>Bacteria</taxon>
        <taxon>Pseudomonadati</taxon>
        <taxon>Pseudomonadota</taxon>
        <taxon>Gammaproteobacteria</taxon>
        <taxon>Moraxellales</taxon>
        <taxon>Moraxellaceae</taxon>
        <taxon>Psychrobacter</taxon>
    </lineage>
</organism>
<dbReference type="SUPFAM" id="SSF109604">
    <property type="entry name" value="HD-domain/PDEase-like"/>
    <property type="match status" value="1"/>
</dbReference>
<dbReference type="PANTHER" id="PTHR21174">
    <property type="match status" value="1"/>
</dbReference>
<proteinExistence type="predicted"/>
<evidence type="ECO:0000313" key="1">
    <source>
        <dbReference type="EMBL" id="PYE37940.1"/>
    </source>
</evidence>
<sequence length="236" mass="27658">MNMNELSQMNTELGNRFYVHLSAINSHVTPKEAQALWQDIAVRYNEEQRAYHTLHHIQQLFGQFEQIKRHLNEPNIIALAMYYHDVIYESTRSDNELKSAEFAVEVLGHYLDADQCQHIYALIMMTAIHEIDEFDEWSDIAKEKNSYSDAAYLLDMDLSILGASWLMYEKYAKAVRQEYLHVPMADYCAGRMAVLKGLLAHPKLYLTEYYYDQLEAQARDNIKREINSLLHSQLNE</sequence>
<dbReference type="GO" id="GO:0016787">
    <property type="term" value="F:hydrolase activity"/>
    <property type="evidence" value="ECO:0007669"/>
    <property type="project" value="UniProtKB-KW"/>
</dbReference>
<protein>
    <submittedName>
        <fullName evidence="1">Putative metal-dependent HD superfamily phosphohydrolase</fullName>
    </submittedName>
</protein>
<evidence type="ECO:0000313" key="2">
    <source>
        <dbReference type="Proteomes" id="UP000247746"/>
    </source>
</evidence>
<dbReference type="PANTHER" id="PTHR21174:SF0">
    <property type="entry name" value="HD PHOSPHOHYDROLASE FAMILY PROTEIN-RELATED"/>
    <property type="match status" value="1"/>
</dbReference>
<keyword evidence="1" id="KW-0378">Hydrolase</keyword>
<dbReference type="InterPro" id="IPR009218">
    <property type="entry name" value="HD_phosphohydro"/>
</dbReference>
<reference evidence="1 2" key="1">
    <citation type="submission" date="2018-06" db="EMBL/GenBank/DDBJ databases">
        <title>Genomic Encyclopedia of Type Strains, Phase III (KMG-III): the genomes of soil and plant-associated and newly described type strains.</title>
        <authorList>
            <person name="Whitman W."/>
        </authorList>
    </citation>
    <scope>NUCLEOTIDE SEQUENCE [LARGE SCALE GENOMIC DNA]</scope>
    <source>
        <strain evidence="1 2">CECT 5889</strain>
    </source>
</reference>
<dbReference type="RefSeq" id="WP_245905718.1">
    <property type="nucleotide sequence ID" value="NZ_QJSU01000010.1"/>
</dbReference>
<comment type="caution">
    <text evidence="1">The sequence shown here is derived from an EMBL/GenBank/DDBJ whole genome shotgun (WGS) entry which is preliminary data.</text>
</comment>
<dbReference type="EMBL" id="QJSU01000010">
    <property type="protein sequence ID" value="PYE37940.1"/>
    <property type="molecule type" value="Genomic_DNA"/>
</dbReference>
<dbReference type="PIRSF" id="PIRSF035170">
    <property type="entry name" value="HD_phosphohydro"/>
    <property type="match status" value="1"/>
</dbReference>
<name>A0A2V4UZ49_9GAMM</name>